<comment type="caution">
    <text evidence="2">The sequence shown here is derived from an EMBL/GenBank/DDBJ whole genome shotgun (WGS) entry which is preliminary data.</text>
</comment>
<proteinExistence type="predicted"/>
<sequence length="533" mass="61712">MSKMGRPRIHANGAAKQKAYRERKKKVDQLHTLSKAVQITNNQIIARRQEGIGEQYISPLGHTEWAKYYMGLEWKTDYLEKLGQYLWEHFRIIAFLPRTSGKSLKFVSLGARYILERQVPLLTLASGPASKVRLFDAIRRVVTSEKIVNDYGEMFNSFDGNKCTIKLEPELRGIYIDPVLRVAGRGDDVIGSHPRWLHLEDIIQEEFKADESNESLIDWYEGVVSYMASHEKGYETRITGTATRKSKKDFYYHLIEKLKYQHFTMKALTLVSGDYPNIDDLSYLDNGKIEIDMAKGTYEHIGIPSWPLSRLLINKILQPMHFRTNMQNEPVDPEGNWFERKHWTEVEWKQDVHSQFVISIDPAFGKSKSADNTAIIVMTKSGFKQYVIVEVYADKVTSLAKILLSIWQRYPNTLRVVCESNYLQKIFVVDQLNKKLPFVISPFYSKGDKIMRIQSLNDPFAGRTLTVWKNCIGKDGLFDEYISFIPKESTAGRKDDRLDATHMGYETWIRMESSSRPSDSFRTSSQFEQPFTQ</sequence>
<organism evidence="2">
    <name type="scientific">marine sediment metagenome</name>
    <dbReference type="NCBI Taxonomy" id="412755"/>
    <lineage>
        <taxon>unclassified sequences</taxon>
        <taxon>metagenomes</taxon>
        <taxon>ecological metagenomes</taxon>
    </lineage>
</organism>
<dbReference type="EMBL" id="LAZR01008835">
    <property type="protein sequence ID" value="KKM76284.1"/>
    <property type="molecule type" value="Genomic_DNA"/>
</dbReference>
<evidence type="ECO:0000313" key="2">
    <source>
        <dbReference type="EMBL" id="KKM76284.1"/>
    </source>
</evidence>
<dbReference type="Gene3D" id="3.30.420.240">
    <property type="match status" value="1"/>
</dbReference>
<dbReference type="AlphaFoldDB" id="A0A0F9K2L4"/>
<accession>A0A0F9K2L4</accession>
<feature type="compositionally biased region" description="Low complexity" evidence="1">
    <location>
        <begin position="512"/>
        <end position="525"/>
    </location>
</feature>
<feature type="region of interest" description="Disordered" evidence="1">
    <location>
        <begin position="512"/>
        <end position="533"/>
    </location>
</feature>
<reference evidence="2" key="1">
    <citation type="journal article" date="2015" name="Nature">
        <title>Complex archaea that bridge the gap between prokaryotes and eukaryotes.</title>
        <authorList>
            <person name="Spang A."/>
            <person name="Saw J.H."/>
            <person name="Jorgensen S.L."/>
            <person name="Zaremba-Niedzwiedzka K."/>
            <person name="Martijn J."/>
            <person name="Lind A.E."/>
            <person name="van Eijk R."/>
            <person name="Schleper C."/>
            <person name="Guy L."/>
            <person name="Ettema T.J."/>
        </authorList>
    </citation>
    <scope>NUCLEOTIDE SEQUENCE</scope>
</reference>
<protein>
    <recommendedName>
        <fullName evidence="3">Terminase large subunit gp17-like C-terminal domain-containing protein</fullName>
    </recommendedName>
</protein>
<gene>
    <name evidence="2" type="ORF">LCGC14_1381740</name>
</gene>
<evidence type="ECO:0000256" key="1">
    <source>
        <dbReference type="SAM" id="MobiDB-lite"/>
    </source>
</evidence>
<name>A0A0F9K2L4_9ZZZZ</name>
<evidence type="ECO:0008006" key="3">
    <source>
        <dbReference type="Google" id="ProtNLM"/>
    </source>
</evidence>